<evidence type="ECO:0000313" key="3">
    <source>
        <dbReference type="Proteomes" id="UP001211065"/>
    </source>
</evidence>
<dbReference type="EMBL" id="JADGJW010000098">
    <property type="protein sequence ID" value="KAJ3224268.1"/>
    <property type="molecule type" value="Genomic_DNA"/>
</dbReference>
<protein>
    <submittedName>
        <fullName evidence="2">Uncharacterized protein</fullName>
    </submittedName>
</protein>
<feature type="chain" id="PRO_5042107445" evidence="1">
    <location>
        <begin position="26"/>
        <end position="187"/>
    </location>
</feature>
<dbReference type="AlphaFoldDB" id="A0AAD5U4Q7"/>
<organism evidence="2 3">
    <name type="scientific">Clydaea vesicula</name>
    <dbReference type="NCBI Taxonomy" id="447962"/>
    <lineage>
        <taxon>Eukaryota</taxon>
        <taxon>Fungi</taxon>
        <taxon>Fungi incertae sedis</taxon>
        <taxon>Chytridiomycota</taxon>
        <taxon>Chytridiomycota incertae sedis</taxon>
        <taxon>Chytridiomycetes</taxon>
        <taxon>Lobulomycetales</taxon>
        <taxon>Lobulomycetaceae</taxon>
        <taxon>Clydaea</taxon>
    </lineage>
</organism>
<dbReference type="Proteomes" id="UP001211065">
    <property type="component" value="Unassembled WGS sequence"/>
</dbReference>
<accession>A0AAD5U4Q7</accession>
<evidence type="ECO:0000256" key="1">
    <source>
        <dbReference type="SAM" id="SignalP"/>
    </source>
</evidence>
<keyword evidence="1" id="KW-0732">Signal</keyword>
<proteinExistence type="predicted"/>
<comment type="caution">
    <text evidence="2">The sequence shown here is derived from an EMBL/GenBank/DDBJ whole genome shotgun (WGS) entry which is preliminary data.</text>
</comment>
<evidence type="ECO:0000313" key="2">
    <source>
        <dbReference type="EMBL" id="KAJ3224268.1"/>
    </source>
</evidence>
<name>A0AAD5U4Q7_9FUNG</name>
<keyword evidence="3" id="KW-1185">Reference proteome</keyword>
<gene>
    <name evidence="2" type="ORF">HK099_008659</name>
</gene>
<sequence>MFTSTFTSFLLISIFFVTTFNATTTFPTSLTDTLEIATISETSSIAFEDISSRVTYVDAIKTTVFSSVDSSTIERVLPQPTLTSGSHDTCIDSKHIVDQLVTLNPSLKENLWNDTFKIEIILPPSIKQIYFNQLDDIGTHTNTIFTLSKTLKNCSLTTDQFNSLLEFSDGKYHLESAGTVCFNLLEL</sequence>
<reference evidence="2" key="1">
    <citation type="submission" date="2020-05" db="EMBL/GenBank/DDBJ databases">
        <title>Phylogenomic resolution of chytrid fungi.</title>
        <authorList>
            <person name="Stajich J.E."/>
            <person name="Amses K."/>
            <person name="Simmons R."/>
            <person name="Seto K."/>
            <person name="Myers J."/>
            <person name="Bonds A."/>
            <person name="Quandt C.A."/>
            <person name="Barry K."/>
            <person name="Liu P."/>
            <person name="Grigoriev I."/>
            <person name="Longcore J.E."/>
            <person name="James T.Y."/>
        </authorList>
    </citation>
    <scope>NUCLEOTIDE SEQUENCE</scope>
    <source>
        <strain evidence="2">JEL0476</strain>
    </source>
</reference>
<feature type="signal peptide" evidence="1">
    <location>
        <begin position="1"/>
        <end position="25"/>
    </location>
</feature>